<gene>
    <name evidence="1" type="ORF">ACFSSE_06515</name>
</gene>
<organism evidence="1 2">
    <name type="scientific">Pedobacter alpinus</name>
    <dbReference type="NCBI Taxonomy" id="1590643"/>
    <lineage>
        <taxon>Bacteria</taxon>
        <taxon>Pseudomonadati</taxon>
        <taxon>Bacteroidota</taxon>
        <taxon>Sphingobacteriia</taxon>
        <taxon>Sphingobacteriales</taxon>
        <taxon>Sphingobacteriaceae</taxon>
        <taxon>Pedobacter</taxon>
    </lineage>
</organism>
<keyword evidence="2" id="KW-1185">Reference proteome</keyword>
<protein>
    <recommendedName>
        <fullName evidence="3">Transposase DDE domain-containing protein</fullName>
    </recommendedName>
</protein>
<name>A0ABW5TQP7_9SPHI</name>
<evidence type="ECO:0000313" key="2">
    <source>
        <dbReference type="Proteomes" id="UP001597546"/>
    </source>
</evidence>
<dbReference type="RefSeq" id="WP_379042761.1">
    <property type="nucleotide sequence ID" value="NZ_JBHULV010000021.1"/>
</dbReference>
<dbReference type="EMBL" id="JBHULV010000021">
    <property type="protein sequence ID" value="MFD2731353.1"/>
    <property type="molecule type" value="Genomic_DNA"/>
</dbReference>
<reference evidence="2" key="1">
    <citation type="journal article" date="2019" name="Int. J. Syst. Evol. Microbiol.">
        <title>The Global Catalogue of Microorganisms (GCM) 10K type strain sequencing project: providing services to taxonomists for standard genome sequencing and annotation.</title>
        <authorList>
            <consortium name="The Broad Institute Genomics Platform"/>
            <consortium name="The Broad Institute Genome Sequencing Center for Infectious Disease"/>
            <person name="Wu L."/>
            <person name="Ma J."/>
        </authorList>
    </citation>
    <scope>NUCLEOTIDE SEQUENCE [LARGE SCALE GENOMIC DNA]</scope>
    <source>
        <strain evidence="2">KCTC 42456</strain>
    </source>
</reference>
<evidence type="ECO:0008006" key="3">
    <source>
        <dbReference type="Google" id="ProtNLM"/>
    </source>
</evidence>
<proteinExistence type="predicted"/>
<comment type="caution">
    <text evidence="1">The sequence shown here is derived from an EMBL/GenBank/DDBJ whole genome shotgun (WGS) entry which is preliminary data.</text>
</comment>
<evidence type="ECO:0000313" key="1">
    <source>
        <dbReference type="EMBL" id="MFD2731353.1"/>
    </source>
</evidence>
<sequence length="53" mass="6339">MMLRKRSAIETLNDELKNFRQVEPSRRHSFVGFIVNLINRISSIQFLLKKNIH</sequence>
<dbReference type="Proteomes" id="UP001597546">
    <property type="component" value="Unassembled WGS sequence"/>
</dbReference>
<accession>A0ABW5TQP7</accession>